<accession>A0ABR4BF55</accession>
<sequence>MYSHIRHAVNYFLKARKHINFSQARDHYGMRVAGWRTEGAHIYFDNIPKFIDDMRDKGLDNPGIMEEARLTMMFRAFLRHRCQFIAEGPRVPSSHWESNLPVYIR</sequence>
<gene>
    <name evidence="1" type="ORF">ABVK25_003699</name>
</gene>
<evidence type="ECO:0000313" key="1">
    <source>
        <dbReference type="EMBL" id="KAL2056057.1"/>
    </source>
</evidence>
<keyword evidence="2" id="KW-1185">Reference proteome</keyword>
<comment type="caution">
    <text evidence="1">The sequence shown here is derived from an EMBL/GenBank/DDBJ whole genome shotgun (WGS) entry which is preliminary data.</text>
</comment>
<proteinExistence type="predicted"/>
<dbReference type="EMBL" id="JBHFEH010000009">
    <property type="protein sequence ID" value="KAL2056057.1"/>
    <property type="molecule type" value="Genomic_DNA"/>
</dbReference>
<name>A0ABR4BF55_9LECA</name>
<protein>
    <submittedName>
        <fullName evidence="1">Uncharacterized protein</fullName>
    </submittedName>
</protein>
<evidence type="ECO:0000313" key="2">
    <source>
        <dbReference type="Proteomes" id="UP001590951"/>
    </source>
</evidence>
<reference evidence="1 2" key="1">
    <citation type="submission" date="2024-09" db="EMBL/GenBank/DDBJ databases">
        <title>Rethinking Asexuality: The Enigmatic Case of Functional Sexual Genes in Lepraria (Stereocaulaceae).</title>
        <authorList>
            <person name="Doellman M."/>
            <person name="Sun Y."/>
            <person name="Barcenas-Pena A."/>
            <person name="Lumbsch H.T."/>
            <person name="Grewe F."/>
        </authorList>
    </citation>
    <scope>NUCLEOTIDE SEQUENCE [LARGE SCALE GENOMIC DNA]</scope>
    <source>
        <strain evidence="1 2">Grewe 0041</strain>
    </source>
</reference>
<dbReference type="Proteomes" id="UP001590951">
    <property type="component" value="Unassembled WGS sequence"/>
</dbReference>
<organism evidence="1 2">
    <name type="scientific">Lepraria finkii</name>
    <dbReference type="NCBI Taxonomy" id="1340010"/>
    <lineage>
        <taxon>Eukaryota</taxon>
        <taxon>Fungi</taxon>
        <taxon>Dikarya</taxon>
        <taxon>Ascomycota</taxon>
        <taxon>Pezizomycotina</taxon>
        <taxon>Lecanoromycetes</taxon>
        <taxon>OSLEUM clade</taxon>
        <taxon>Lecanoromycetidae</taxon>
        <taxon>Lecanorales</taxon>
        <taxon>Lecanorineae</taxon>
        <taxon>Stereocaulaceae</taxon>
        <taxon>Lepraria</taxon>
    </lineage>
</organism>